<organism evidence="2">
    <name type="scientific">Eremomyces bilateralis CBS 781.70</name>
    <dbReference type="NCBI Taxonomy" id="1392243"/>
    <lineage>
        <taxon>Eukaryota</taxon>
        <taxon>Fungi</taxon>
        <taxon>Dikarya</taxon>
        <taxon>Ascomycota</taxon>
        <taxon>Pezizomycotina</taxon>
        <taxon>Dothideomycetes</taxon>
        <taxon>Dothideomycetes incertae sedis</taxon>
        <taxon>Eremomycetales</taxon>
        <taxon>Eremomycetaceae</taxon>
        <taxon>Eremomyces</taxon>
    </lineage>
</organism>
<dbReference type="EMBL" id="ML975158">
    <property type="protein sequence ID" value="KAF1812177.1"/>
    <property type="molecule type" value="Genomic_DNA"/>
</dbReference>
<sequence>MSSSLGLKLEPPTEAEPSKYTYQSLSGPDKIRVLHLHRADSEEVECTLQEITHRDGGYQALSYVWGSDVKPYRAIVRDSARMVQGYIPLTESLNHALHDLWDAEEVKSKVFGLIRSALPRMASKRMGRSP</sequence>
<evidence type="ECO:0008006" key="5">
    <source>
        <dbReference type="Google" id="ProtNLM"/>
    </source>
</evidence>
<protein>
    <recommendedName>
        <fullName evidence="5">Heterokaryon incompatibility domain-containing protein</fullName>
    </recommendedName>
</protein>
<feature type="region of interest" description="Disordered" evidence="1">
    <location>
        <begin position="1"/>
        <end position="23"/>
    </location>
</feature>
<gene>
    <name evidence="2 4" type="ORF">P152DRAFT_27484</name>
</gene>
<dbReference type="AlphaFoldDB" id="A0A6G1G242"/>
<accession>A0A6G1G242</accession>
<evidence type="ECO:0000313" key="4">
    <source>
        <dbReference type="RefSeq" id="XP_033533808.1"/>
    </source>
</evidence>
<reference evidence="2 4" key="1">
    <citation type="submission" date="2020-01" db="EMBL/GenBank/DDBJ databases">
        <authorList>
            <consortium name="DOE Joint Genome Institute"/>
            <person name="Haridas S."/>
            <person name="Albert R."/>
            <person name="Binder M."/>
            <person name="Bloem J."/>
            <person name="Labutti K."/>
            <person name="Salamov A."/>
            <person name="Andreopoulos B."/>
            <person name="Baker S.E."/>
            <person name="Barry K."/>
            <person name="Bills G."/>
            <person name="Bluhm B.H."/>
            <person name="Cannon C."/>
            <person name="Castanera R."/>
            <person name="Culley D.E."/>
            <person name="Daum C."/>
            <person name="Ezra D."/>
            <person name="Gonzalez J.B."/>
            <person name="Henrissat B."/>
            <person name="Kuo A."/>
            <person name="Liang C."/>
            <person name="Lipzen A."/>
            <person name="Lutzoni F."/>
            <person name="Magnuson J."/>
            <person name="Mondo S."/>
            <person name="Nolan M."/>
            <person name="Ohm R."/>
            <person name="Pangilinan J."/>
            <person name="Park H.-J."/>
            <person name="Ramirez L."/>
            <person name="Alfaro M."/>
            <person name="Sun H."/>
            <person name="Tritt A."/>
            <person name="Yoshinaga Y."/>
            <person name="Zwiers L.-H."/>
            <person name="Turgeon B.G."/>
            <person name="Goodwin S.B."/>
            <person name="Spatafora J.W."/>
            <person name="Crous P.W."/>
            <person name="Grigoriev I.V."/>
        </authorList>
    </citation>
    <scope>NUCLEOTIDE SEQUENCE</scope>
    <source>
        <strain evidence="2 4">CBS 781.70</strain>
    </source>
</reference>
<evidence type="ECO:0000313" key="2">
    <source>
        <dbReference type="EMBL" id="KAF1812177.1"/>
    </source>
</evidence>
<dbReference type="OrthoDB" id="2157530at2759"/>
<proteinExistence type="predicted"/>
<keyword evidence="3" id="KW-1185">Reference proteome</keyword>
<dbReference type="RefSeq" id="XP_033533808.1">
    <property type="nucleotide sequence ID" value="XM_033674884.1"/>
</dbReference>
<evidence type="ECO:0000256" key="1">
    <source>
        <dbReference type="SAM" id="MobiDB-lite"/>
    </source>
</evidence>
<reference evidence="4" key="3">
    <citation type="submission" date="2025-04" db="UniProtKB">
        <authorList>
            <consortium name="RefSeq"/>
        </authorList>
    </citation>
    <scope>IDENTIFICATION</scope>
    <source>
        <strain evidence="4">CBS 781.70</strain>
    </source>
</reference>
<dbReference type="GeneID" id="54415454"/>
<dbReference type="Proteomes" id="UP000504638">
    <property type="component" value="Unplaced"/>
</dbReference>
<evidence type="ECO:0000313" key="3">
    <source>
        <dbReference type="Proteomes" id="UP000504638"/>
    </source>
</evidence>
<reference evidence="4" key="2">
    <citation type="submission" date="2020-04" db="EMBL/GenBank/DDBJ databases">
        <authorList>
            <consortium name="NCBI Genome Project"/>
        </authorList>
    </citation>
    <scope>NUCLEOTIDE SEQUENCE</scope>
    <source>
        <strain evidence="4">CBS 781.70</strain>
    </source>
</reference>
<name>A0A6G1G242_9PEZI</name>